<proteinExistence type="predicted"/>
<sequence>MHKLFENSGWLLVDKLSKLFPGIIILALIARHLGPEAFGIWNYALALTAIIGNMATLGMERLAVKELIDHEEQQSSIVATIIFMRILAGIACMLISIGFVFITRKNQPLYLYCTVFTSLIIILQSFDVLDYFYQARNSVKKVIIPKVTVFIIFCLVKLMLIYFNAGMPAFLWASVIELVITYLIVLTVYGYQYSSGISSRIDLSLAQSLLLQSWPLILSNLLVVLFMKVDLLLLDLMGSPAELGEYVGAARISELWYAVPTVVAVAILPTLIQKKNSDREAYLLTLEKWLRLSFWLSIAIGVFVTFTASVIIPFLYGPGYVDAPLILMIHIWASAPVFLCIAFVQYLFVEGKYKSYLYGNAAGLLVNVGVNIVLIPRYGGVGAAIATVISYSAVYGTLLLSDKSQQGFLLSKKMFHPGLMLSDVRQVHSSLKIFAGKMLTIHQKTT</sequence>
<feature type="transmembrane region" description="Helical" evidence="1">
    <location>
        <begin position="356"/>
        <end position="375"/>
    </location>
</feature>
<evidence type="ECO:0000313" key="3">
    <source>
        <dbReference type="Proteomes" id="UP000199310"/>
    </source>
</evidence>
<organism evidence="2 3">
    <name type="scientific">Chitinophaga arvensicola</name>
    <dbReference type="NCBI Taxonomy" id="29529"/>
    <lineage>
        <taxon>Bacteria</taxon>
        <taxon>Pseudomonadati</taxon>
        <taxon>Bacteroidota</taxon>
        <taxon>Chitinophagia</taxon>
        <taxon>Chitinophagales</taxon>
        <taxon>Chitinophagaceae</taxon>
        <taxon>Chitinophaga</taxon>
    </lineage>
</organism>
<dbReference type="PANTHER" id="PTHR43424:SF1">
    <property type="entry name" value="LOCUS PUTATIVE PROTEIN 1-RELATED"/>
    <property type="match status" value="1"/>
</dbReference>
<feature type="transmembrane region" description="Helical" evidence="1">
    <location>
        <begin position="77"/>
        <end position="103"/>
    </location>
</feature>
<feature type="transmembrane region" description="Helical" evidence="1">
    <location>
        <begin position="255"/>
        <end position="272"/>
    </location>
</feature>
<name>A0A1I0S4Q8_9BACT</name>
<dbReference type="Proteomes" id="UP000199310">
    <property type="component" value="Unassembled WGS sequence"/>
</dbReference>
<feature type="transmembrane region" description="Helical" evidence="1">
    <location>
        <begin position="328"/>
        <end position="349"/>
    </location>
</feature>
<feature type="transmembrane region" description="Helical" evidence="1">
    <location>
        <begin position="109"/>
        <end position="131"/>
    </location>
</feature>
<dbReference type="EMBL" id="FOJG01000002">
    <property type="protein sequence ID" value="SEW49663.1"/>
    <property type="molecule type" value="Genomic_DNA"/>
</dbReference>
<dbReference type="InterPro" id="IPR052556">
    <property type="entry name" value="PolySynth_Transporter"/>
</dbReference>
<accession>A0A1I0S4Q8</accession>
<feature type="transmembrane region" description="Helical" evidence="1">
    <location>
        <begin position="169"/>
        <end position="191"/>
    </location>
</feature>
<evidence type="ECO:0000313" key="2">
    <source>
        <dbReference type="EMBL" id="SEW49663.1"/>
    </source>
</evidence>
<dbReference type="OrthoDB" id="9770347at2"/>
<protein>
    <submittedName>
        <fullName evidence="2">Polysaccharide transporter, PST family</fullName>
    </submittedName>
</protein>
<feature type="transmembrane region" description="Helical" evidence="1">
    <location>
        <begin position="381"/>
        <end position="400"/>
    </location>
</feature>
<feature type="transmembrane region" description="Helical" evidence="1">
    <location>
        <begin position="143"/>
        <end position="163"/>
    </location>
</feature>
<gene>
    <name evidence="2" type="ORF">SAMN04488122_3525</name>
</gene>
<reference evidence="3" key="1">
    <citation type="submission" date="2016-10" db="EMBL/GenBank/DDBJ databases">
        <authorList>
            <person name="Varghese N."/>
            <person name="Submissions S."/>
        </authorList>
    </citation>
    <scope>NUCLEOTIDE SEQUENCE [LARGE SCALE GENOMIC DNA]</scope>
    <source>
        <strain evidence="3">DSM 3695</strain>
    </source>
</reference>
<dbReference type="PANTHER" id="PTHR43424">
    <property type="entry name" value="LOCUS PUTATIVE PROTEIN 1-RELATED"/>
    <property type="match status" value="1"/>
</dbReference>
<evidence type="ECO:0000256" key="1">
    <source>
        <dbReference type="SAM" id="Phobius"/>
    </source>
</evidence>
<feature type="transmembrane region" description="Helical" evidence="1">
    <location>
        <begin position="40"/>
        <end position="57"/>
    </location>
</feature>
<dbReference type="CDD" id="cd13128">
    <property type="entry name" value="MATE_Wzx_like"/>
    <property type="match status" value="1"/>
</dbReference>
<keyword evidence="1" id="KW-0812">Transmembrane</keyword>
<keyword evidence="1" id="KW-1133">Transmembrane helix</keyword>
<keyword evidence="3" id="KW-1185">Reference proteome</keyword>
<dbReference type="AlphaFoldDB" id="A0A1I0S4Q8"/>
<keyword evidence="1" id="KW-0472">Membrane</keyword>
<feature type="transmembrane region" description="Helical" evidence="1">
    <location>
        <begin position="292"/>
        <end position="316"/>
    </location>
</feature>
<dbReference type="STRING" id="29529.SAMN04488122_3525"/>
<dbReference type="RefSeq" id="WP_089896957.1">
    <property type="nucleotide sequence ID" value="NZ_FOJG01000002.1"/>
</dbReference>
<feature type="transmembrane region" description="Helical" evidence="1">
    <location>
        <begin position="203"/>
        <end position="227"/>
    </location>
</feature>
<dbReference type="Pfam" id="PF13440">
    <property type="entry name" value="Polysacc_synt_3"/>
    <property type="match status" value="1"/>
</dbReference>